<evidence type="ECO:0000256" key="7">
    <source>
        <dbReference type="SAM" id="Phobius"/>
    </source>
</evidence>
<keyword evidence="9" id="KW-1185">Reference proteome</keyword>
<feature type="compositionally biased region" description="Basic and acidic residues" evidence="6">
    <location>
        <begin position="290"/>
        <end position="300"/>
    </location>
</feature>
<feature type="transmembrane region" description="Helical" evidence="7">
    <location>
        <begin position="106"/>
        <end position="127"/>
    </location>
</feature>
<keyword evidence="5 7" id="KW-0472">Membrane</keyword>
<evidence type="ECO:0000256" key="2">
    <source>
        <dbReference type="ARBA" id="ARBA00022475"/>
    </source>
</evidence>
<proteinExistence type="predicted"/>
<accession>A0A563EPU8</accession>
<keyword evidence="4 7" id="KW-1133">Transmembrane helix</keyword>
<evidence type="ECO:0000256" key="4">
    <source>
        <dbReference type="ARBA" id="ARBA00022989"/>
    </source>
</evidence>
<comment type="subcellular location">
    <subcellularLocation>
        <location evidence="1">Cell membrane</location>
        <topology evidence="1">Multi-pass membrane protein</topology>
    </subcellularLocation>
</comment>
<evidence type="ECO:0000256" key="3">
    <source>
        <dbReference type="ARBA" id="ARBA00022692"/>
    </source>
</evidence>
<dbReference type="GO" id="GO:0005886">
    <property type="term" value="C:plasma membrane"/>
    <property type="evidence" value="ECO:0007669"/>
    <property type="project" value="UniProtKB-SubCell"/>
</dbReference>
<keyword evidence="3 7" id="KW-0812">Transmembrane</keyword>
<reference evidence="8 9" key="1">
    <citation type="submission" date="2019-07" db="EMBL/GenBank/DDBJ databases">
        <title>Lentzea xizangensis sp. nov., isolated from Qinghai-Tibetan Plateau Soils.</title>
        <authorList>
            <person name="Huang J."/>
        </authorList>
    </citation>
    <scope>NUCLEOTIDE SEQUENCE [LARGE SCALE GENOMIC DNA]</scope>
    <source>
        <strain evidence="8 9">FXJ1.1311</strain>
    </source>
</reference>
<protein>
    <recommendedName>
        <fullName evidence="10">YihY/virulence factor BrkB family protein</fullName>
    </recommendedName>
</protein>
<sequence length="326" mass="34466">MTGRAGEHVRRLRHRVMSAAEGNRTVAVGVAVVRRDVEAGGTLLAGALAFRLFIWLLPCGLLLAAVLGFTATTGHSADELSQTAGMSPLTVNIIGQVGAQAERGRYITAALGLGLMAWAGLALGRVLDRIHDRVWRSRSDRGIKPALARAARYNLVLLAIIVVNITGPVVVAATGLPAALIGLPVLATYVVLAAIMLSVEWPPRWRQARPGGLLVALGAEGLHLVAVLYLPGRLARASQLYGTLGVAAAILVWLALIARLVVIGQVLNAVLTDHHGPGAIGELGSLPPAVHDHGPDHDHVEDDGDDRPRRVRRHEGQLGEGVERHE</sequence>
<dbReference type="PANTHER" id="PTHR30213:SF1">
    <property type="entry name" value="INNER MEMBRANE PROTEIN YHJD"/>
    <property type="match status" value="1"/>
</dbReference>
<feature type="region of interest" description="Disordered" evidence="6">
    <location>
        <begin position="282"/>
        <end position="326"/>
    </location>
</feature>
<feature type="transmembrane region" description="Helical" evidence="7">
    <location>
        <begin position="211"/>
        <end position="230"/>
    </location>
</feature>
<feature type="compositionally biased region" description="Basic and acidic residues" evidence="6">
    <location>
        <begin position="314"/>
        <end position="326"/>
    </location>
</feature>
<dbReference type="PANTHER" id="PTHR30213">
    <property type="entry name" value="INNER MEMBRANE PROTEIN YHJD"/>
    <property type="match status" value="1"/>
</dbReference>
<dbReference type="Proteomes" id="UP000316639">
    <property type="component" value="Unassembled WGS sequence"/>
</dbReference>
<dbReference type="InterPro" id="IPR017039">
    <property type="entry name" value="Virul_fac_BrkB"/>
</dbReference>
<feature type="transmembrane region" description="Helical" evidence="7">
    <location>
        <begin position="52"/>
        <end position="71"/>
    </location>
</feature>
<dbReference type="EMBL" id="VOBR01000015">
    <property type="protein sequence ID" value="TWP49453.1"/>
    <property type="molecule type" value="Genomic_DNA"/>
</dbReference>
<feature type="transmembrane region" description="Helical" evidence="7">
    <location>
        <begin position="153"/>
        <end position="173"/>
    </location>
</feature>
<feature type="transmembrane region" description="Helical" evidence="7">
    <location>
        <begin position="242"/>
        <end position="262"/>
    </location>
</feature>
<evidence type="ECO:0008006" key="10">
    <source>
        <dbReference type="Google" id="ProtNLM"/>
    </source>
</evidence>
<dbReference type="OrthoDB" id="3694936at2"/>
<dbReference type="AlphaFoldDB" id="A0A563EPU8"/>
<keyword evidence="2" id="KW-1003">Cell membrane</keyword>
<evidence type="ECO:0000313" key="9">
    <source>
        <dbReference type="Proteomes" id="UP000316639"/>
    </source>
</evidence>
<evidence type="ECO:0000313" key="8">
    <source>
        <dbReference type="EMBL" id="TWP49453.1"/>
    </source>
</evidence>
<evidence type="ECO:0000256" key="1">
    <source>
        <dbReference type="ARBA" id="ARBA00004651"/>
    </source>
</evidence>
<dbReference type="Pfam" id="PF03631">
    <property type="entry name" value="Virul_fac_BrkB"/>
    <property type="match status" value="1"/>
</dbReference>
<name>A0A563EPU8_9PSEU</name>
<evidence type="ECO:0000256" key="6">
    <source>
        <dbReference type="SAM" id="MobiDB-lite"/>
    </source>
</evidence>
<comment type="caution">
    <text evidence="8">The sequence shown here is derived from an EMBL/GenBank/DDBJ whole genome shotgun (WGS) entry which is preliminary data.</text>
</comment>
<gene>
    <name evidence="8" type="ORF">FKR81_23140</name>
</gene>
<organism evidence="8 9">
    <name type="scientific">Lentzea tibetensis</name>
    <dbReference type="NCBI Taxonomy" id="2591470"/>
    <lineage>
        <taxon>Bacteria</taxon>
        <taxon>Bacillati</taxon>
        <taxon>Actinomycetota</taxon>
        <taxon>Actinomycetes</taxon>
        <taxon>Pseudonocardiales</taxon>
        <taxon>Pseudonocardiaceae</taxon>
        <taxon>Lentzea</taxon>
    </lineage>
</organism>
<evidence type="ECO:0000256" key="5">
    <source>
        <dbReference type="ARBA" id="ARBA00023136"/>
    </source>
</evidence>
<feature type="transmembrane region" description="Helical" evidence="7">
    <location>
        <begin position="179"/>
        <end position="199"/>
    </location>
</feature>